<name>A0A2B0Y9Z0_BACAN</name>
<protein>
    <submittedName>
        <fullName evidence="1">Homoserine dehydrogenase</fullName>
    </submittedName>
</protein>
<dbReference type="AlphaFoldDB" id="A0A2B0Y9Z0"/>
<gene>
    <name evidence="1" type="ORF">COJ30_01420</name>
</gene>
<comment type="caution">
    <text evidence="1">The sequence shown here is derived from an EMBL/GenBank/DDBJ whole genome shotgun (WGS) entry which is preliminary data.</text>
</comment>
<sequence>MKMIEFKSIIHSYKLKRKIAKDLYGKRDELTMLLNELNNIKCTVTSEKKKNNLLSRLELIYQNMKLDKLYPLPVAFNSKLLERLEKESLHTIKDGVTCLYLMLDINYEKIKQYGSNTSRSVVPLSQSSICLADCVCLTGFVLGLLGAISICSIT</sequence>
<dbReference type="Proteomes" id="UP000222851">
    <property type="component" value="Unassembled WGS sequence"/>
</dbReference>
<reference evidence="1 2" key="1">
    <citation type="submission" date="2017-09" db="EMBL/GenBank/DDBJ databases">
        <title>Large-scale bioinformatics analysis of Bacillus genomes uncovers conserved roles of natural products in bacterial physiology.</title>
        <authorList>
            <consortium name="Agbiome Team Llc"/>
            <person name="Bleich R.M."/>
            <person name="Grubbs K.J."/>
            <person name="Santa Maria K.C."/>
            <person name="Allen S.E."/>
            <person name="Farag S."/>
            <person name="Shank E.A."/>
            <person name="Bowers A."/>
        </authorList>
    </citation>
    <scope>NUCLEOTIDE SEQUENCE [LARGE SCALE GENOMIC DNA]</scope>
    <source>
        <strain evidence="1 2">AFS081271</strain>
    </source>
</reference>
<accession>A0A2B0Y9Z0</accession>
<evidence type="ECO:0000313" key="2">
    <source>
        <dbReference type="Proteomes" id="UP000222851"/>
    </source>
</evidence>
<proteinExistence type="predicted"/>
<dbReference type="EMBL" id="NUXH01000002">
    <property type="protein sequence ID" value="PFL74803.1"/>
    <property type="molecule type" value="Genomic_DNA"/>
</dbReference>
<organism evidence="1 2">
    <name type="scientific">Bacillus anthracis</name>
    <name type="common">anthrax bacterium</name>
    <dbReference type="NCBI Taxonomy" id="1392"/>
    <lineage>
        <taxon>Bacteria</taxon>
        <taxon>Bacillati</taxon>
        <taxon>Bacillota</taxon>
        <taxon>Bacilli</taxon>
        <taxon>Bacillales</taxon>
        <taxon>Bacillaceae</taxon>
        <taxon>Bacillus</taxon>
        <taxon>Bacillus cereus group</taxon>
    </lineage>
</organism>
<evidence type="ECO:0000313" key="1">
    <source>
        <dbReference type="EMBL" id="PFL74803.1"/>
    </source>
</evidence>